<name>A0A699SP68_TANCI</name>
<comment type="caution">
    <text evidence="2">The sequence shown here is derived from an EMBL/GenBank/DDBJ whole genome shotgun (WGS) entry which is preliminary data.</text>
</comment>
<dbReference type="EMBL" id="BKCJ011177326">
    <property type="protein sequence ID" value="GFC99269.1"/>
    <property type="molecule type" value="Genomic_DNA"/>
</dbReference>
<sequence>EEHMEIGTGDTNIVVDLGISEGIKAPTKDGIVMGVEVATSDIREDEKKFEAEANAGGTMEIAVDPLATGGISESTEGDSLDLEGTLYDI</sequence>
<feature type="region of interest" description="Disordered" evidence="1">
    <location>
        <begin position="68"/>
        <end position="89"/>
    </location>
</feature>
<protein>
    <submittedName>
        <fullName evidence="2">Uncharacterized protein</fullName>
    </submittedName>
</protein>
<organism evidence="2">
    <name type="scientific">Tanacetum cinerariifolium</name>
    <name type="common">Dalmatian daisy</name>
    <name type="synonym">Chrysanthemum cinerariifolium</name>
    <dbReference type="NCBI Taxonomy" id="118510"/>
    <lineage>
        <taxon>Eukaryota</taxon>
        <taxon>Viridiplantae</taxon>
        <taxon>Streptophyta</taxon>
        <taxon>Embryophyta</taxon>
        <taxon>Tracheophyta</taxon>
        <taxon>Spermatophyta</taxon>
        <taxon>Magnoliopsida</taxon>
        <taxon>eudicotyledons</taxon>
        <taxon>Gunneridae</taxon>
        <taxon>Pentapetalae</taxon>
        <taxon>asterids</taxon>
        <taxon>campanulids</taxon>
        <taxon>Asterales</taxon>
        <taxon>Asteraceae</taxon>
        <taxon>Asteroideae</taxon>
        <taxon>Anthemideae</taxon>
        <taxon>Anthemidinae</taxon>
        <taxon>Tanacetum</taxon>
    </lineage>
</organism>
<gene>
    <name evidence="2" type="ORF">Tci_871239</name>
</gene>
<reference evidence="2" key="1">
    <citation type="journal article" date="2019" name="Sci. Rep.">
        <title>Draft genome of Tanacetum cinerariifolium, the natural source of mosquito coil.</title>
        <authorList>
            <person name="Yamashiro T."/>
            <person name="Shiraishi A."/>
            <person name="Satake H."/>
            <person name="Nakayama K."/>
        </authorList>
    </citation>
    <scope>NUCLEOTIDE SEQUENCE</scope>
</reference>
<feature type="non-terminal residue" evidence="2">
    <location>
        <position position="89"/>
    </location>
</feature>
<feature type="non-terminal residue" evidence="2">
    <location>
        <position position="1"/>
    </location>
</feature>
<accession>A0A699SP68</accession>
<evidence type="ECO:0000256" key="1">
    <source>
        <dbReference type="SAM" id="MobiDB-lite"/>
    </source>
</evidence>
<proteinExistence type="predicted"/>
<evidence type="ECO:0000313" key="2">
    <source>
        <dbReference type="EMBL" id="GFC99269.1"/>
    </source>
</evidence>
<dbReference type="AlphaFoldDB" id="A0A699SP68"/>